<feature type="region of interest" description="Disordered" evidence="1">
    <location>
        <begin position="201"/>
        <end position="228"/>
    </location>
</feature>
<dbReference type="AlphaFoldDB" id="A0A9W8NQD6"/>
<protein>
    <submittedName>
        <fullName evidence="2">Uncharacterized protein</fullName>
    </submittedName>
</protein>
<gene>
    <name evidence="2" type="ORF">DFH05DRAFT_1530991</name>
</gene>
<evidence type="ECO:0000256" key="1">
    <source>
        <dbReference type="SAM" id="MobiDB-lite"/>
    </source>
</evidence>
<name>A0A9W8NQD6_9AGAR</name>
<evidence type="ECO:0000313" key="3">
    <source>
        <dbReference type="Proteomes" id="UP001142393"/>
    </source>
</evidence>
<evidence type="ECO:0000313" key="2">
    <source>
        <dbReference type="EMBL" id="KAJ3738837.1"/>
    </source>
</evidence>
<organism evidence="2 3">
    <name type="scientific">Lentinula detonsa</name>
    <dbReference type="NCBI Taxonomy" id="2804962"/>
    <lineage>
        <taxon>Eukaryota</taxon>
        <taxon>Fungi</taxon>
        <taxon>Dikarya</taxon>
        <taxon>Basidiomycota</taxon>
        <taxon>Agaricomycotina</taxon>
        <taxon>Agaricomycetes</taxon>
        <taxon>Agaricomycetidae</taxon>
        <taxon>Agaricales</taxon>
        <taxon>Marasmiineae</taxon>
        <taxon>Omphalotaceae</taxon>
        <taxon>Lentinula</taxon>
    </lineage>
</organism>
<dbReference type="EMBL" id="JANVFU010000022">
    <property type="protein sequence ID" value="KAJ3738837.1"/>
    <property type="molecule type" value="Genomic_DNA"/>
</dbReference>
<comment type="caution">
    <text evidence="2">The sequence shown here is derived from an EMBL/GenBank/DDBJ whole genome shotgun (WGS) entry which is preliminary data.</text>
</comment>
<reference evidence="2 3" key="1">
    <citation type="journal article" date="2023" name="Proc. Natl. Acad. Sci. U.S.A.">
        <title>A global phylogenomic analysis of the shiitake genus Lentinula.</title>
        <authorList>
            <person name="Sierra-Patev S."/>
            <person name="Min B."/>
            <person name="Naranjo-Ortiz M."/>
            <person name="Looney B."/>
            <person name="Konkel Z."/>
            <person name="Slot J.C."/>
            <person name="Sakamoto Y."/>
            <person name="Steenwyk J.L."/>
            <person name="Rokas A."/>
            <person name="Carro J."/>
            <person name="Camarero S."/>
            <person name="Ferreira P."/>
            <person name="Molpeceres G."/>
            <person name="Ruiz-Duenas F.J."/>
            <person name="Serrano A."/>
            <person name="Henrissat B."/>
            <person name="Drula E."/>
            <person name="Hughes K.W."/>
            <person name="Mata J.L."/>
            <person name="Ishikawa N.K."/>
            <person name="Vargas-Isla R."/>
            <person name="Ushijima S."/>
            <person name="Smith C.A."/>
            <person name="Donoghue J."/>
            <person name="Ahrendt S."/>
            <person name="Andreopoulos W."/>
            <person name="He G."/>
            <person name="LaButti K."/>
            <person name="Lipzen A."/>
            <person name="Ng V."/>
            <person name="Riley R."/>
            <person name="Sandor L."/>
            <person name="Barry K."/>
            <person name="Martinez A.T."/>
            <person name="Xiao Y."/>
            <person name="Gibbons J.G."/>
            <person name="Terashima K."/>
            <person name="Grigoriev I.V."/>
            <person name="Hibbett D."/>
        </authorList>
    </citation>
    <scope>NUCLEOTIDE SEQUENCE [LARGE SCALE GENOMIC DNA]</scope>
    <source>
        <strain evidence="2 3">TFB7810</strain>
    </source>
</reference>
<dbReference type="Proteomes" id="UP001142393">
    <property type="component" value="Unassembled WGS sequence"/>
</dbReference>
<feature type="region of interest" description="Disordered" evidence="1">
    <location>
        <begin position="1"/>
        <end position="36"/>
    </location>
</feature>
<feature type="compositionally biased region" description="Low complexity" evidence="1">
    <location>
        <begin position="207"/>
        <end position="227"/>
    </location>
</feature>
<accession>A0A9W8NQD6</accession>
<proteinExistence type="predicted"/>
<sequence length="256" mass="27938">MMEVDMQSPLSSLRPAYAPTKRARSPDETNSPSRPSVTAILSPLPLYFAHFSFKKRLTLATDDEHHPTHPIYLRSLSSAGSSRQPSEDWVQQAGSLTIDSPLCTAATATPPFEDHSIITDQAMQNPSSTAPLPTIYGRPQLPPLQTSFSRPSDVRPNYATVVQPSPQIAIVINAHHQHLAPSINVLPPTPDVNFPMVFSSPTRSSTPMNDSPMSISNSPSSSSILSPSRKHRFAMGPRVDCEKCRQGVKGHYIHIG</sequence>
<keyword evidence="3" id="KW-1185">Reference proteome</keyword>